<dbReference type="OrthoDB" id="122135at2"/>
<dbReference type="SUPFAM" id="SSF46785">
    <property type="entry name" value="Winged helix' DNA-binding domain"/>
    <property type="match status" value="1"/>
</dbReference>
<feature type="domain" description="HTH marR-type" evidence="1">
    <location>
        <begin position="1"/>
        <end position="66"/>
    </location>
</feature>
<evidence type="ECO:0000313" key="2">
    <source>
        <dbReference type="EMBL" id="TDD16786.1"/>
    </source>
</evidence>
<dbReference type="InterPro" id="IPR039422">
    <property type="entry name" value="MarR/SlyA-like"/>
</dbReference>
<dbReference type="Gene3D" id="1.10.10.10">
    <property type="entry name" value="Winged helix-like DNA-binding domain superfamily/Winged helix DNA-binding domain"/>
    <property type="match status" value="1"/>
</dbReference>
<dbReference type="InterPro" id="IPR036390">
    <property type="entry name" value="WH_DNA-bd_sf"/>
</dbReference>
<organism evidence="2 3">
    <name type="scientific">Kribbella turkmenica</name>
    <dbReference type="NCBI Taxonomy" id="2530375"/>
    <lineage>
        <taxon>Bacteria</taxon>
        <taxon>Bacillati</taxon>
        <taxon>Actinomycetota</taxon>
        <taxon>Actinomycetes</taxon>
        <taxon>Propionibacteriales</taxon>
        <taxon>Kribbellaceae</taxon>
        <taxon>Kribbella</taxon>
    </lineage>
</organism>
<sequence>MERRGYVERRPDPADARARLLHLTARGEAALQAARKFHQAYERKLRRRFGDAAIDSLREVLTAMVGEAQISSPHFRALMF</sequence>
<dbReference type="Proteomes" id="UP000295172">
    <property type="component" value="Unassembled WGS sequence"/>
</dbReference>
<dbReference type="EMBL" id="SMKR01000167">
    <property type="protein sequence ID" value="TDD16786.1"/>
    <property type="molecule type" value="Genomic_DNA"/>
</dbReference>
<dbReference type="GO" id="GO:0006950">
    <property type="term" value="P:response to stress"/>
    <property type="evidence" value="ECO:0007669"/>
    <property type="project" value="TreeGrafter"/>
</dbReference>
<proteinExistence type="predicted"/>
<dbReference type="InterPro" id="IPR000835">
    <property type="entry name" value="HTH_MarR-typ"/>
</dbReference>
<dbReference type="InterPro" id="IPR036388">
    <property type="entry name" value="WH-like_DNA-bd_sf"/>
</dbReference>
<name>A0A4V2YDU4_9ACTN</name>
<comment type="caution">
    <text evidence="2">The sequence shown here is derived from an EMBL/GenBank/DDBJ whole genome shotgun (WGS) entry which is preliminary data.</text>
</comment>
<evidence type="ECO:0000259" key="1">
    <source>
        <dbReference type="PROSITE" id="PS50995"/>
    </source>
</evidence>
<reference evidence="2 3" key="1">
    <citation type="submission" date="2019-02" db="EMBL/GenBank/DDBJ databases">
        <title>Draft genome sequences of novel Actinobacteria.</title>
        <authorList>
            <person name="Sahin N."/>
            <person name="Ay H."/>
            <person name="Saygin H."/>
        </authorList>
    </citation>
    <scope>NUCLEOTIDE SEQUENCE [LARGE SCALE GENOMIC DNA]</scope>
    <source>
        <strain evidence="2 3">16K104</strain>
    </source>
</reference>
<gene>
    <name evidence="2" type="ORF">E1218_29085</name>
</gene>
<dbReference type="PANTHER" id="PTHR33164:SF43">
    <property type="entry name" value="HTH-TYPE TRANSCRIPTIONAL REPRESSOR YETL"/>
    <property type="match status" value="1"/>
</dbReference>
<evidence type="ECO:0000313" key="3">
    <source>
        <dbReference type="Proteomes" id="UP000295172"/>
    </source>
</evidence>
<protein>
    <recommendedName>
        <fullName evidence="1">HTH marR-type domain-containing protein</fullName>
    </recommendedName>
</protein>
<accession>A0A4V2YDU4</accession>
<dbReference type="PROSITE" id="PS50995">
    <property type="entry name" value="HTH_MARR_2"/>
    <property type="match status" value="1"/>
</dbReference>
<keyword evidence="3" id="KW-1185">Reference proteome</keyword>
<dbReference type="AlphaFoldDB" id="A0A4V2YDU4"/>
<dbReference type="GO" id="GO:0003700">
    <property type="term" value="F:DNA-binding transcription factor activity"/>
    <property type="evidence" value="ECO:0007669"/>
    <property type="project" value="InterPro"/>
</dbReference>
<dbReference type="PANTHER" id="PTHR33164">
    <property type="entry name" value="TRANSCRIPTIONAL REGULATOR, MARR FAMILY"/>
    <property type="match status" value="1"/>
</dbReference>